<dbReference type="PROSITE" id="PS50110">
    <property type="entry name" value="RESPONSE_REGULATORY"/>
    <property type="match status" value="1"/>
</dbReference>
<dbReference type="PANTHER" id="PTHR43214">
    <property type="entry name" value="TWO-COMPONENT RESPONSE REGULATOR"/>
    <property type="match status" value="1"/>
</dbReference>
<organism evidence="8 9">
    <name type="scientific">Acaryochloris marina (strain MBIC 11017)</name>
    <dbReference type="NCBI Taxonomy" id="329726"/>
    <lineage>
        <taxon>Bacteria</taxon>
        <taxon>Bacillati</taxon>
        <taxon>Cyanobacteriota</taxon>
        <taxon>Cyanophyceae</taxon>
        <taxon>Acaryochloridales</taxon>
        <taxon>Acaryochloridaceae</taxon>
        <taxon>Acaryochloris</taxon>
    </lineage>
</organism>
<dbReference type="InterPro" id="IPR016032">
    <property type="entry name" value="Sig_transdc_resp-reg_C-effctor"/>
</dbReference>
<dbReference type="GO" id="GO:0000160">
    <property type="term" value="P:phosphorelay signal transduction system"/>
    <property type="evidence" value="ECO:0007669"/>
    <property type="project" value="InterPro"/>
</dbReference>
<dbReference type="RefSeq" id="WP_012166421.1">
    <property type="nucleotide sequence ID" value="NC_009925.1"/>
</dbReference>
<evidence type="ECO:0000256" key="1">
    <source>
        <dbReference type="ARBA" id="ARBA00022553"/>
    </source>
</evidence>
<dbReference type="GO" id="GO:0006355">
    <property type="term" value="P:regulation of DNA-templated transcription"/>
    <property type="evidence" value="ECO:0007669"/>
    <property type="project" value="InterPro"/>
</dbReference>
<dbReference type="SMART" id="SM00421">
    <property type="entry name" value="HTH_LUXR"/>
    <property type="match status" value="1"/>
</dbReference>
<dbReference type="FunFam" id="1.10.10.10:FF:000153">
    <property type="entry name" value="LuxR family transcriptional regulator"/>
    <property type="match status" value="1"/>
</dbReference>
<accession>B0C7F9</accession>
<keyword evidence="4" id="KW-0804">Transcription</keyword>
<dbReference type="Pfam" id="PF00196">
    <property type="entry name" value="GerE"/>
    <property type="match status" value="1"/>
</dbReference>
<dbReference type="OrthoDB" id="510967at2"/>
<dbReference type="PANTHER" id="PTHR43214:SF43">
    <property type="entry name" value="TWO-COMPONENT RESPONSE REGULATOR"/>
    <property type="match status" value="1"/>
</dbReference>
<dbReference type="EMBL" id="CP000828">
    <property type="protein sequence ID" value="ABW31243.1"/>
    <property type="molecule type" value="Genomic_DNA"/>
</dbReference>
<dbReference type="PRINTS" id="PR00038">
    <property type="entry name" value="HTHLUXR"/>
</dbReference>
<proteinExistence type="predicted"/>
<evidence type="ECO:0000259" key="7">
    <source>
        <dbReference type="PROSITE" id="PS50110"/>
    </source>
</evidence>
<dbReference type="InterPro" id="IPR000792">
    <property type="entry name" value="Tscrpt_reg_LuxR_C"/>
</dbReference>
<dbReference type="HOGENOM" id="CLU_000445_90_0_3"/>
<dbReference type="STRING" id="329726.AM1_6313"/>
<dbReference type="PROSITE" id="PS00622">
    <property type="entry name" value="HTH_LUXR_1"/>
    <property type="match status" value="1"/>
</dbReference>
<feature type="modified residue" description="4-aspartylphosphate" evidence="5">
    <location>
        <position position="57"/>
    </location>
</feature>
<feature type="domain" description="Response regulatory" evidence="7">
    <location>
        <begin position="6"/>
        <end position="122"/>
    </location>
</feature>
<keyword evidence="2" id="KW-0805">Transcription regulation</keyword>
<dbReference type="CDD" id="cd06170">
    <property type="entry name" value="LuxR_C_like"/>
    <property type="match status" value="1"/>
</dbReference>
<keyword evidence="1 5" id="KW-0597">Phosphoprotein</keyword>
<dbReference type="SMART" id="SM00448">
    <property type="entry name" value="REC"/>
    <property type="match status" value="1"/>
</dbReference>
<keyword evidence="3" id="KW-0238">DNA-binding</keyword>
<protein>
    <submittedName>
        <fullName evidence="8">Two component transcriptional regulator, LuxR family</fullName>
    </submittedName>
</protein>
<evidence type="ECO:0000256" key="4">
    <source>
        <dbReference type="ARBA" id="ARBA00023163"/>
    </source>
</evidence>
<dbReference type="GO" id="GO:0003677">
    <property type="term" value="F:DNA binding"/>
    <property type="evidence" value="ECO:0007669"/>
    <property type="project" value="UniProtKB-KW"/>
</dbReference>
<dbReference type="InterPro" id="IPR001789">
    <property type="entry name" value="Sig_transdc_resp-reg_receiver"/>
</dbReference>
<sequence length="208" mass="22984">MSPPIRILVVEDHPVVRHGIIAILSQAEDMEVIAEAENGLEAINQYETHQPDITLMDLRMPHLEGVEAIARIRAKTSTAQIIILTTYDTDEDIYRGLQAGARGYILKDTTATELIQAIRTVHGGKRYIPSEVALKLADRIDDSDLTERELEVLQLLSKGNSNQEIAAALTISEGTVKFHINNILSKLGVKDRTQAVIMALKKGLARLD</sequence>
<dbReference type="InterPro" id="IPR039420">
    <property type="entry name" value="WalR-like"/>
</dbReference>
<evidence type="ECO:0000313" key="9">
    <source>
        <dbReference type="Proteomes" id="UP000000268"/>
    </source>
</evidence>
<feature type="domain" description="HTH luxR-type" evidence="6">
    <location>
        <begin position="138"/>
        <end position="203"/>
    </location>
</feature>
<dbReference type="SUPFAM" id="SSF52172">
    <property type="entry name" value="CheY-like"/>
    <property type="match status" value="1"/>
</dbReference>
<evidence type="ECO:0000256" key="2">
    <source>
        <dbReference type="ARBA" id="ARBA00023015"/>
    </source>
</evidence>
<dbReference type="KEGG" id="amr:AM1_6313"/>
<dbReference type="Pfam" id="PF00072">
    <property type="entry name" value="Response_reg"/>
    <property type="match status" value="1"/>
</dbReference>
<name>B0C7F9_ACAM1</name>
<evidence type="ECO:0000256" key="5">
    <source>
        <dbReference type="PROSITE-ProRule" id="PRU00169"/>
    </source>
</evidence>
<dbReference type="eggNOG" id="COG2197">
    <property type="taxonomic scope" value="Bacteria"/>
</dbReference>
<dbReference type="CDD" id="cd17535">
    <property type="entry name" value="REC_NarL-like"/>
    <property type="match status" value="1"/>
</dbReference>
<keyword evidence="9" id="KW-1185">Reference proteome</keyword>
<evidence type="ECO:0000259" key="6">
    <source>
        <dbReference type="PROSITE" id="PS50043"/>
    </source>
</evidence>
<gene>
    <name evidence="8" type="ordered locus">AM1_6313</name>
</gene>
<dbReference type="SUPFAM" id="SSF46894">
    <property type="entry name" value="C-terminal effector domain of the bipartite response regulators"/>
    <property type="match status" value="1"/>
</dbReference>
<dbReference type="Proteomes" id="UP000000268">
    <property type="component" value="Chromosome"/>
</dbReference>
<evidence type="ECO:0000313" key="8">
    <source>
        <dbReference type="EMBL" id="ABW31243.1"/>
    </source>
</evidence>
<dbReference type="InterPro" id="IPR058245">
    <property type="entry name" value="NreC/VraR/RcsB-like_REC"/>
</dbReference>
<dbReference type="AlphaFoldDB" id="B0C7F9"/>
<evidence type="ECO:0000256" key="3">
    <source>
        <dbReference type="ARBA" id="ARBA00023125"/>
    </source>
</evidence>
<reference evidence="8 9" key="1">
    <citation type="journal article" date="2008" name="Proc. Natl. Acad. Sci. U.S.A.">
        <title>Niche adaptation and genome expansion in the chlorophyll d-producing cyanobacterium Acaryochloris marina.</title>
        <authorList>
            <person name="Swingley W.D."/>
            <person name="Chen M."/>
            <person name="Cheung P.C."/>
            <person name="Conrad A.L."/>
            <person name="Dejesa L.C."/>
            <person name="Hao J."/>
            <person name="Honchak B.M."/>
            <person name="Karbach L.E."/>
            <person name="Kurdoglu A."/>
            <person name="Lahiri S."/>
            <person name="Mastrian S.D."/>
            <person name="Miyashita H."/>
            <person name="Page L."/>
            <person name="Ramakrishna P."/>
            <person name="Satoh S."/>
            <person name="Sattley W.M."/>
            <person name="Shimada Y."/>
            <person name="Taylor H.L."/>
            <person name="Tomo T."/>
            <person name="Tsuchiya T."/>
            <person name="Wang Z.T."/>
            <person name="Raymond J."/>
            <person name="Mimuro M."/>
            <person name="Blankenship R.E."/>
            <person name="Touchman J.W."/>
        </authorList>
    </citation>
    <scope>NUCLEOTIDE SEQUENCE [LARGE SCALE GENOMIC DNA]</scope>
    <source>
        <strain evidence="9">MBIC 11017</strain>
    </source>
</reference>
<dbReference type="Gene3D" id="3.40.50.2300">
    <property type="match status" value="1"/>
</dbReference>
<dbReference type="InterPro" id="IPR011006">
    <property type="entry name" value="CheY-like_superfamily"/>
</dbReference>
<dbReference type="PROSITE" id="PS50043">
    <property type="entry name" value="HTH_LUXR_2"/>
    <property type="match status" value="1"/>
</dbReference>